<evidence type="ECO:0000313" key="1">
    <source>
        <dbReference type="EMBL" id="GAA4482038.1"/>
    </source>
</evidence>
<protein>
    <submittedName>
        <fullName evidence="1">Uncharacterized protein</fullName>
    </submittedName>
</protein>
<comment type="caution">
    <text evidence="1">The sequence shown here is derived from an EMBL/GenBank/DDBJ whole genome shotgun (WGS) entry which is preliminary data.</text>
</comment>
<evidence type="ECO:0000313" key="2">
    <source>
        <dbReference type="Proteomes" id="UP001501183"/>
    </source>
</evidence>
<dbReference type="Proteomes" id="UP001501183">
    <property type="component" value="Unassembled WGS sequence"/>
</dbReference>
<accession>A0ABP8P884</accession>
<name>A0ABP8P884_9NOCA</name>
<sequence length="54" mass="5806">MTTQAVPERVQATQRAAFGNIDIFTRRGGGESALMAKSIFAEAPIRVAARRGND</sequence>
<gene>
    <name evidence="1" type="ORF">GCM10023094_31160</name>
</gene>
<organism evidence="1 2">
    <name type="scientific">Rhodococcus olei</name>
    <dbReference type="NCBI Taxonomy" id="2161675"/>
    <lineage>
        <taxon>Bacteria</taxon>
        <taxon>Bacillati</taxon>
        <taxon>Actinomycetota</taxon>
        <taxon>Actinomycetes</taxon>
        <taxon>Mycobacteriales</taxon>
        <taxon>Nocardiaceae</taxon>
        <taxon>Rhodococcus</taxon>
    </lineage>
</organism>
<reference evidence="2" key="1">
    <citation type="journal article" date="2019" name="Int. J. Syst. Evol. Microbiol.">
        <title>The Global Catalogue of Microorganisms (GCM) 10K type strain sequencing project: providing services to taxonomists for standard genome sequencing and annotation.</title>
        <authorList>
            <consortium name="The Broad Institute Genomics Platform"/>
            <consortium name="The Broad Institute Genome Sequencing Center for Infectious Disease"/>
            <person name="Wu L."/>
            <person name="Ma J."/>
        </authorList>
    </citation>
    <scope>NUCLEOTIDE SEQUENCE [LARGE SCALE GENOMIC DNA]</scope>
    <source>
        <strain evidence="2">JCM 32206</strain>
    </source>
</reference>
<dbReference type="EMBL" id="BAABFB010000050">
    <property type="protein sequence ID" value="GAA4482038.1"/>
    <property type="molecule type" value="Genomic_DNA"/>
</dbReference>
<keyword evidence="2" id="KW-1185">Reference proteome</keyword>
<proteinExistence type="predicted"/>
<dbReference type="RefSeq" id="WP_345346657.1">
    <property type="nucleotide sequence ID" value="NZ_BAABFB010000050.1"/>
</dbReference>